<accession>A0ABP9QNE9</accession>
<evidence type="ECO:0000256" key="1">
    <source>
        <dbReference type="ARBA" id="ARBA00022714"/>
    </source>
</evidence>
<sequence>MLVTQHPVLRRFWYAVMPIKKLDDGPKPFTLLGEHIVLWKMSDGTPAAARDRCCHRTARLSKGYVEGDNIVCGYHGWQYDCTGACVKIPQFTSEKIPSGARVDAYRCQEKFGYVWVALEEPLLPLIDTPEEGDPAYRRIHQFDEEWKTGALRLMENSFDTAHFAFVHKGTFGQNNQPKPEFFEIRETDYGFEAEAIVPINNPPESHRITGSTSPTTKRHFHNQWHMPFFRRLGLVYPSGIHHTIFTCATPIDDGRIQIIQWLYRNDTEEQCPAALLNEWDIKVVAEDKVILESVDPDAPCDVSLLLEQHMPSDRPGLLMRKRLLALLREHGEKETLSVTHTR</sequence>
<gene>
    <name evidence="7" type="ORF">GCM10025770_19470</name>
</gene>
<evidence type="ECO:0000313" key="7">
    <source>
        <dbReference type="EMBL" id="GAA5164862.1"/>
    </source>
</evidence>
<dbReference type="InterPro" id="IPR050584">
    <property type="entry name" value="Cholesterol_7-desaturase"/>
</dbReference>
<dbReference type="InterPro" id="IPR017941">
    <property type="entry name" value="Rieske_2Fe-2S"/>
</dbReference>
<evidence type="ECO:0000256" key="3">
    <source>
        <dbReference type="ARBA" id="ARBA00023002"/>
    </source>
</evidence>
<dbReference type="Proteomes" id="UP001500547">
    <property type="component" value="Unassembled WGS sequence"/>
</dbReference>
<dbReference type="PANTHER" id="PTHR21266">
    <property type="entry name" value="IRON-SULFUR DOMAIN CONTAINING PROTEIN"/>
    <property type="match status" value="1"/>
</dbReference>
<keyword evidence="2" id="KW-0479">Metal-binding</keyword>
<keyword evidence="1" id="KW-0001">2Fe-2S</keyword>
<comment type="caution">
    <text evidence="7">The sequence shown here is derived from an EMBL/GenBank/DDBJ whole genome shotgun (WGS) entry which is preliminary data.</text>
</comment>
<dbReference type="GO" id="GO:0051213">
    <property type="term" value="F:dioxygenase activity"/>
    <property type="evidence" value="ECO:0007669"/>
    <property type="project" value="UniProtKB-KW"/>
</dbReference>
<evidence type="ECO:0000313" key="8">
    <source>
        <dbReference type="Proteomes" id="UP001500547"/>
    </source>
</evidence>
<name>A0ABP9QNE9_9RHOO</name>
<dbReference type="InterPro" id="IPR036922">
    <property type="entry name" value="Rieske_2Fe-2S_sf"/>
</dbReference>
<dbReference type="EMBL" id="BAABLD010000008">
    <property type="protein sequence ID" value="GAA5164862.1"/>
    <property type="molecule type" value="Genomic_DNA"/>
</dbReference>
<dbReference type="SUPFAM" id="SSF55961">
    <property type="entry name" value="Bet v1-like"/>
    <property type="match status" value="1"/>
</dbReference>
<keyword evidence="3" id="KW-0560">Oxidoreductase</keyword>
<evidence type="ECO:0000256" key="5">
    <source>
        <dbReference type="ARBA" id="ARBA00023014"/>
    </source>
</evidence>
<feature type="domain" description="Rieske" evidence="6">
    <location>
        <begin position="13"/>
        <end position="116"/>
    </location>
</feature>
<dbReference type="Gene3D" id="2.102.10.10">
    <property type="entry name" value="Rieske [2Fe-2S] iron-sulphur domain"/>
    <property type="match status" value="1"/>
</dbReference>
<dbReference type="PROSITE" id="PS51296">
    <property type="entry name" value="RIESKE"/>
    <property type="match status" value="1"/>
</dbReference>
<evidence type="ECO:0000256" key="4">
    <source>
        <dbReference type="ARBA" id="ARBA00023004"/>
    </source>
</evidence>
<dbReference type="Pfam" id="PF19112">
    <property type="entry name" value="VanA_C"/>
    <property type="match status" value="1"/>
</dbReference>
<keyword evidence="7" id="KW-0223">Dioxygenase</keyword>
<protein>
    <submittedName>
        <fullName evidence="7">Aromatic ring-hydroxylating dioxygenase subunit alpha</fullName>
    </submittedName>
</protein>
<evidence type="ECO:0000256" key="2">
    <source>
        <dbReference type="ARBA" id="ARBA00022723"/>
    </source>
</evidence>
<dbReference type="SUPFAM" id="SSF50022">
    <property type="entry name" value="ISP domain"/>
    <property type="match status" value="1"/>
</dbReference>
<reference evidence="8" key="1">
    <citation type="journal article" date="2019" name="Int. J. Syst. Evol. Microbiol.">
        <title>The Global Catalogue of Microorganisms (GCM) 10K type strain sequencing project: providing services to taxonomists for standard genome sequencing and annotation.</title>
        <authorList>
            <consortium name="The Broad Institute Genomics Platform"/>
            <consortium name="The Broad Institute Genome Sequencing Center for Infectious Disease"/>
            <person name="Wu L."/>
            <person name="Ma J."/>
        </authorList>
    </citation>
    <scope>NUCLEOTIDE SEQUENCE [LARGE SCALE GENOMIC DNA]</scope>
    <source>
        <strain evidence="8">JCM 18715</strain>
    </source>
</reference>
<keyword evidence="4" id="KW-0408">Iron</keyword>
<dbReference type="RefSeq" id="WP_345532734.1">
    <property type="nucleotide sequence ID" value="NZ_BAABLD010000008.1"/>
</dbReference>
<evidence type="ECO:0000259" key="6">
    <source>
        <dbReference type="PROSITE" id="PS51296"/>
    </source>
</evidence>
<organism evidence="7 8">
    <name type="scientific">Viridibacterium curvum</name>
    <dbReference type="NCBI Taxonomy" id="1101404"/>
    <lineage>
        <taxon>Bacteria</taxon>
        <taxon>Pseudomonadati</taxon>
        <taxon>Pseudomonadota</taxon>
        <taxon>Betaproteobacteria</taxon>
        <taxon>Rhodocyclales</taxon>
        <taxon>Rhodocyclaceae</taxon>
        <taxon>Viridibacterium</taxon>
    </lineage>
</organism>
<keyword evidence="8" id="KW-1185">Reference proteome</keyword>
<dbReference type="PANTHER" id="PTHR21266:SF60">
    <property type="entry name" value="3-KETOSTEROID-9-ALPHA-MONOOXYGENASE, OXYGENASE COMPONENT"/>
    <property type="match status" value="1"/>
</dbReference>
<proteinExistence type="predicted"/>
<keyword evidence="5" id="KW-0411">Iron-sulfur</keyword>
<dbReference type="Gene3D" id="3.90.380.10">
    <property type="entry name" value="Naphthalene 1,2-dioxygenase Alpha Subunit, Chain A, domain 1"/>
    <property type="match status" value="1"/>
</dbReference>
<dbReference type="InterPro" id="IPR044043">
    <property type="entry name" value="VanA_C_cat"/>
</dbReference>
<dbReference type="Pfam" id="PF00355">
    <property type="entry name" value="Rieske"/>
    <property type="match status" value="1"/>
</dbReference>